<keyword evidence="1" id="KW-0812">Transmembrane</keyword>
<dbReference type="RefSeq" id="XP_053583495.1">
    <property type="nucleotide sequence ID" value="XM_053734582.1"/>
</dbReference>
<name>A0A6A5GL49_CAERE</name>
<dbReference type="GeneID" id="78777366"/>
<evidence type="ECO:0000256" key="1">
    <source>
        <dbReference type="SAM" id="Phobius"/>
    </source>
</evidence>
<gene>
    <name evidence="2" type="ORF">GCK72_021942</name>
</gene>
<accession>A0A6A5GL49</accession>
<feature type="transmembrane region" description="Helical" evidence="1">
    <location>
        <begin position="25"/>
        <end position="46"/>
    </location>
</feature>
<proteinExistence type="predicted"/>
<dbReference type="AlphaFoldDB" id="A0A6A5GL49"/>
<comment type="caution">
    <text evidence="2">The sequence shown here is derived from an EMBL/GenBank/DDBJ whole genome shotgun (WGS) entry which is preliminary data.</text>
</comment>
<organism evidence="2 3">
    <name type="scientific">Caenorhabditis remanei</name>
    <name type="common">Caenorhabditis vulgaris</name>
    <dbReference type="NCBI Taxonomy" id="31234"/>
    <lineage>
        <taxon>Eukaryota</taxon>
        <taxon>Metazoa</taxon>
        <taxon>Ecdysozoa</taxon>
        <taxon>Nematoda</taxon>
        <taxon>Chromadorea</taxon>
        <taxon>Rhabditida</taxon>
        <taxon>Rhabditina</taxon>
        <taxon>Rhabditomorpha</taxon>
        <taxon>Rhabditoidea</taxon>
        <taxon>Rhabditidae</taxon>
        <taxon>Peloderinae</taxon>
        <taxon>Caenorhabditis</taxon>
    </lineage>
</organism>
<evidence type="ECO:0000313" key="2">
    <source>
        <dbReference type="EMBL" id="KAF1755373.1"/>
    </source>
</evidence>
<dbReference type="Proteomes" id="UP000483820">
    <property type="component" value="Chromosome V"/>
</dbReference>
<protein>
    <submittedName>
        <fullName evidence="2">Uncharacterized protein</fullName>
    </submittedName>
</protein>
<reference evidence="2 3" key="1">
    <citation type="submission" date="2019-12" db="EMBL/GenBank/DDBJ databases">
        <title>Chromosome-level assembly of the Caenorhabditis remanei genome.</title>
        <authorList>
            <person name="Teterina A.A."/>
            <person name="Willis J.H."/>
            <person name="Phillips P.C."/>
        </authorList>
    </citation>
    <scope>NUCLEOTIDE SEQUENCE [LARGE SCALE GENOMIC DNA]</scope>
    <source>
        <strain evidence="2 3">PX506</strain>
        <tissue evidence="2">Whole organism</tissue>
    </source>
</reference>
<keyword evidence="1" id="KW-1133">Transmembrane helix</keyword>
<dbReference type="EMBL" id="WUAV01000005">
    <property type="protein sequence ID" value="KAF1755373.1"/>
    <property type="molecule type" value="Genomic_DNA"/>
</dbReference>
<dbReference type="CTD" id="78777366"/>
<sequence length="216" mass="25211">MLVPPSSTKASPKSAKEKKASEERIVVIAAIILFFTLLWVCAPTPYEFNATRVSAAKRQLIQDAQLDLALNDILEYNVARRQMRRTNTVDIPEPLWNEWVPDPSRFENVEQVLQMTGTNGTVIEELFYLATPQIIDIQQNGQLKIKWNSKLMIYFLTVPIGECWMYGRCHKHHYFVRNGNLYVHSVFDWNQQTLEMTRVYYVPAKNLLDHFFNGYH</sequence>
<dbReference type="KEGG" id="crq:GCK72_021942"/>
<evidence type="ECO:0000313" key="3">
    <source>
        <dbReference type="Proteomes" id="UP000483820"/>
    </source>
</evidence>
<keyword evidence="1" id="KW-0472">Membrane</keyword>